<dbReference type="Pfam" id="PF01497">
    <property type="entry name" value="Peripla_BP_2"/>
    <property type="match status" value="1"/>
</dbReference>
<organism evidence="1 2">
    <name type="scientific">Christiangramia flava JLT2011</name>
    <dbReference type="NCBI Taxonomy" id="1229726"/>
    <lineage>
        <taxon>Bacteria</taxon>
        <taxon>Pseudomonadati</taxon>
        <taxon>Bacteroidota</taxon>
        <taxon>Flavobacteriia</taxon>
        <taxon>Flavobacteriales</taxon>
        <taxon>Flavobacteriaceae</taxon>
        <taxon>Christiangramia</taxon>
    </lineage>
</organism>
<evidence type="ECO:0000313" key="2">
    <source>
        <dbReference type="Proteomes" id="UP000186230"/>
    </source>
</evidence>
<dbReference type="EMBL" id="CP016359">
    <property type="protein sequence ID" value="APU69689.1"/>
    <property type="molecule type" value="Genomic_DNA"/>
</dbReference>
<dbReference type="Gene3D" id="3.40.50.1980">
    <property type="entry name" value="Nitrogenase molybdenum iron protein domain"/>
    <property type="match status" value="2"/>
</dbReference>
<dbReference type="PROSITE" id="PS50983">
    <property type="entry name" value="FE_B12_PBP"/>
    <property type="match status" value="1"/>
</dbReference>
<dbReference type="PANTHER" id="PTHR30535:SF34">
    <property type="entry name" value="MOLYBDATE-BINDING PROTEIN MOLA"/>
    <property type="match status" value="1"/>
</dbReference>
<dbReference type="RefSeq" id="WP_083645321.1">
    <property type="nucleotide sequence ID" value="NZ_AMRU01000005.1"/>
</dbReference>
<dbReference type="InterPro" id="IPR002491">
    <property type="entry name" value="ABC_transptr_periplasmic_BD"/>
</dbReference>
<accession>A0A1L7I7W8</accession>
<dbReference type="PANTHER" id="PTHR30535">
    <property type="entry name" value="VITAMIN B12-BINDING PROTEIN"/>
    <property type="match status" value="1"/>
</dbReference>
<dbReference type="SUPFAM" id="SSF53807">
    <property type="entry name" value="Helical backbone' metal receptor"/>
    <property type="match status" value="1"/>
</dbReference>
<dbReference type="OrthoDB" id="9812528at2"/>
<dbReference type="InterPro" id="IPR050902">
    <property type="entry name" value="ABC_Transporter_SBP"/>
</dbReference>
<keyword evidence="2" id="KW-1185">Reference proteome</keyword>
<dbReference type="STRING" id="1229726.GRFL_2965"/>
<evidence type="ECO:0000313" key="1">
    <source>
        <dbReference type="EMBL" id="APU69689.1"/>
    </source>
</evidence>
<reference evidence="1 2" key="1">
    <citation type="submission" date="2016-07" db="EMBL/GenBank/DDBJ databases">
        <title>Multi-omics approach to identify versatile polysaccharide utilization systems of a marine flavobacterium Gramella flava.</title>
        <authorList>
            <person name="Tang K."/>
        </authorList>
    </citation>
    <scope>NUCLEOTIDE SEQUENCE [LARGE SCALE GENOMIC DNA]</scope>
    <source>
        <strain evidence="1 2">JLT2011</strain>
    </source>
</reference>
<sequence length="381" mass="42538">MNVLRKHYLIILFILCLACKNEKQPAISEAIKPSENLVEDAEGFSLQTYPGYKILKVQTPWPDAENAFTYLLYSKKEDIPENAEYDVALQVPVKNLVVTSTTHIPALEALNVSEKLIGFPGLDYISSEKTRKLIDSGNITEIGQNENLNTEVLINLDPAVVVGFAINASNKSLETVSKTGIPVIYNGDWTETTPLGKAEWIKFFGALFQKDSLAAETYNSIKTAYLEAEELAKTADDRPKVIGGSMFNDQWYMPYGNSWQAQFIKDANADYLYAETTGEGSLSLAFESVLEKSQDADFWVSTGQFKTYQDLADQSPHYSQFKAVQEKNVYSVSLATGATGGVIFYELGPQRPDLVLKDLIHIFHPSLLKNYETVFFKPLSE</sequence>
<dbReference type="KEGG" id="gfl:GRFL_2965"/>
<dbReference type="GO" id="GO:0071281">
    <property type="term" value="P:cellular response to iron ion"/>
    <property type="evidence" value="ECO:0007669"/>
    <property type="project" value="TreeGrafter"/>
</dbReference>
<gene>
    <name evidence="1" type="ORF">GRFL_2965</name>
</gene>
<protein>
    <submittedName>
        <fullName evidence="1">Vitamin B12 ABC transporter, B12-binding component BtuF</fullName>
    </submittedName>
</protein>
<proteinExistence type="predicted"/>
<dbReference type="AlphaFoldDB" id="A0A1L7I7W8"/>
<name>A0A1L7I7W8_9FLAO</name>
<dbReference type="Proteomes" id="UP000186230">
    <property type="component" value="Chromosome"/>
</dbReference>